<keyword evidence="2" id="KW-0472">Membrane</keyword>
<evidence type="ECO:0000256" key="2">
    <source>
        <dbReference type="SAM" id="Phobius"/>
    </source>
</evidence>
<name>A0ABS4YXU2_9MICC</name>
<evidence type="ECO:0000313" key="4">
    <source>
        <dbReference type="Proteomes" id="UP000711614"/>
    </source>
</evidence>
<comment type="caution">
    <text evidence="3">The sequence shown here is derived from an EMBL/GenBank/DDBJ whole genome shotgun (WGS) entry which is preliminary data.</text>
</comment>
<feature type="compositionally biased region" description="Low complexity" evidence="1">
    <location>
        <begin position="1"/>
        <end position="19"/>
    </location>
</feature>
<feature type="region of interest" description="Disordered" evidence="1">
    <location>
        <begin position="1"/>
        <end position="43"/>
    </location>
</feature>
<accession>A0ABS4YXU2</accession>
<evidence type="ECO:0000313" key="3">
    <source>
        <dbReference type="EMBL" id="MBP2413534.1"/>
    </source>
</evidence>
<dbReference type="GO" id="GO:0035595">
    <property type="term" value="F:N-acetylglucosaminylinositol deacetylase activity"/>
    <property type="evidence" value="ECO:0007669"/>
    <property type="project" value="UniProtKB-EC"/>
</dbReference>
<proteinExistence type="predicted"/>
<keyword evidence="2" id="KW-1133">Transmembrane helix</keyword>
<keyword evidence="4" id="KW-1185">Reference proteome</keyword>
<evidence type="ECO:0000256" key="1">
    <source>
        <dbReference type="SAM" id="MobiDB-lite"/>
    </source>
</evidence>
<organism evidence="3 4">
    <name type="scientific">Arthrobacter stackebrandtii</name>
    <dbReference type="NCBI Taxonomy" id="272161"/>
    <lineage>
        <taxon>Bacteria</taxon>
        <taxon>Bacillati</taxon>
        <taxon>Actinomycetota</taxon>
        <taxon>Actinomycetes</taxon>
        <taxon>Micrococcales</taxon>
        <taxon>Micrococcaceae</taxon>
        <taxon>Arthrobacter</taxon>
    </lineage>
</organism>
<feature type="transmembrane region" description="Helical" evidence="2">
    <location>
        <begin position="107"/>
        <end position="127"/>
    </location>
</feature>
<keyword evidence="2" id="KW-0812">Transmembrane</keyword>
<gene>
    <name evidence="3" type="ORF">JOF48_002333</name>
</gene>
<dbReference type="EMBL" id="JAGIOI010000001">
    <property type="protein sequence ID" value="MBP2413534.1"/>
    <property type="molecule type" value="Genomic_DNA"/>
</dbReference>
<keyword evidence="3" id="KW-0378">Hydrolase</keyword>
<reference evidence="3 4" key="1">
    <citation type="submission" date="2021-03" db="EMBL/GenBank/DDBJ databases">
        <title>Sequencing the genomes of 1000 actinobacteria strains.</title>
        <authorList>
            <person name="Klenk H.-P."/>
        </authorList>
    </citation>
    <scope>NUCLEOTIDE SEQUENCE [LARGE SCALE GENOMIC DNA]</scope>
    <source>
        <strain evidence="3 4">DSM 16005</strain>
    </source>
</reference>
<dbReference type="EC" id="3.5.1.103" evidence="3"/>
<feature type="transmembrane region" description="Helical" evidence="2">
    <location>
        <begin position="139"/>
        <end position="159"/>
    </location>
</feature>
<sequence>MGANYGSGPSVPGSHPGPGETADPAPELGGKSHAAAPRKMQPQPKKWSVVAAALGAGVGAGLLGTSLHGHAWFVGTSVVPYGAALALLLLAAVGMFVGLWSRSSWMVVWCGAAAYATAGLLSLQLSTFGLIFDNLQGRVWLYGIAVVTLLMSLVVWRLLRVKVERK</sequence>
<feature type="transmembrane region" description="Helical" evidence="2">
    <location>
        <begin position="47"/>
        <end position="67"/>
    </location>
</feature>
<feature type="transmembrane region" description="Helical" evidence="2">
    <location>
        <begin position="79"/>
        <end position="100"/>
    </location>
</feature>
<dbReference type="RefSeq" id="WP_209680906.1">
    <property type="nucleotide sequence ID" value="NZ_JAGIOI010000001.1"/>
</dbReference>
<protein>
    <submittedName>
        <fullName evidence="3">N-acetyl-1-D-myo-inositol-2-amino-2-deoxy-alpha-D-glucopyranoside deacetylase</fullName>
        <ecNumber evidence="3">3.5.1.103</ecNumber>
    </submittedName>
</protein>
<dbReference type="Proteomes" id="UP000711614">
    <property type="component" value="Unassembled WGS sequence"/>
</dbReference>